<keyword evidence="1" id="KW-0812">Transmembrane</keyword>
<protein>
    <submittedName>
        <fullName evidence="2">Uncharacterized protein</fullName>
    </submittedName>
</protein>
<name>A0A7Z8KPP7_9EURY</name>
<keyword evidence="1" id="KW-0472">Membrane</keyword>
<accession>A0A7Z8KPP7</accession>
<keyword evidence="3" id="KW-1185">Reference proteome</keyword>
<dbReference type="RefSeq" id="WP_154810013.1">
    <property type="nucleotide sequence ID" value="NZ_VIAQ01000015.1"/>
</dbReference>
<dbReference type="EMBL" id="VIAQ01000015">
    <property type="protein sequence ID" value="TQD25286.1"/>
    <property type="molecule type" value="Genomic_DNA"/>
</dbReference>
<dbReference type="OrthoDB" id="142450at2157"/>
<organism evidence="2 3">
    <name type="scientific">Methanolobus vulcani</name>
    <dbReference type="NCBI Taxonomy" id="38026"/>
    <lineage>
        <taxon>Archaea</taxon>
        <taxon>Methanobacteriati</taxon>
        <taxon>Methanobacteriota</taxon>
        <taxon>Stenosarchaea group</taxon>
        <taxon>Methanomicrobia</taxon>
        <taxon>Methanosarcinales</taxon>
        <taxon>Methanosarcinaceae</taxon>
        <taxon>Methanolobus</taxon>
    </lineage>
</organism>
<evidence type="ECO:0000256" key="1">
    <source>
        <dbReference type="SAM" id="Phobius"/>
    </source>
</evidence>
<proteinExistence type="predicted"/>
<dbReference type="AlphaFoldDB" id="A0A7Z8KPP7"/>
<evidence type="ECO:0000313" key="2">
    <source>
        <dbReference type="EMBL" id="TQD25286.1"/>
    </source>
</evidence>
<dbReference type="Proteomes" id="UP000319335">
    <property type="component" value="Unassembled WGS sequence"/>
</dbReference>
<evidence type="ECO:0000313" key="3">
    <source>
        <dbReference type="Proteomes" id="UP000319335"/>
    </source>
</evidence>
<gene>
    <name evidence="2" type="ORF">FKV42_09625</name>
</gene>
<feature type="transmembrane region" description="Helical" evidence="1">
    <location>
        <begin position="196"/>
        <end position="215"/>
    </location>
</feature>
<reference evidence="2 3" key="1">
    <citation type="submission" date="2019-06" db="EMBL/GenBank/DDBJ databases">
        <title>Draft genome sequence of Methanolobus vulcani B1d.</title>
        <authorList>
            <person name="Creighbaum A.J."/>
            <person name="Ticak T."/>
            <person name="Hariraju D."/>
            <person name="Arivett B.A."/>
            <person name="Ferguson D.J.Jr."/>
        </authorList>
    </citation>
    <scope>NUCLEOTIDE SEQUENCE [LARGE SCALE GENOMIC DNA]</scope>
    <source>
        <strain evidence="2 3">B1d</strain>
    </source>
</reference>
<keyword evidence="1" id="KW-1133">Transmembrane helix</keyword>
<sequence length="218" mass="24158">MKIYLRNGIPIICITLLLANVMLISVSAADNESKIENNISDMPEIDNWVKPMDLSEYNGNKTQVKKEALSAEELEKTDPFIIALNESEKEKLNSIPKGSFSLEANFESDGNITTFDDSNFSVNMTEAIEIAGSRLNSSIPPQDVRIVFSGSEPFWAVAYMDGPTATTYFIDTENGEFYYYLSETANQTDGNIPRTLEGFIAASIIGILLMLIPGMKRT</sequence>
<comment type="caution">
    <text evidence="2">The sequence shown here is derived from an EMBL/GenBank/DDBJ whole genome shotgun (WGS) entry which is preliminary data.</text>
</comment>